<dbReference type="SUPFAM" id="SSF53335">
    <property type="entry name" value="S-adenosyl-L-methionine-dependent methyltransferases"/>
    <property type="match status" value="1"/>
</dbReference>
<dbReference type="KEGG" id="ned:HUN01_20090"/>
<dbReference type="GO" id="GO:0008168">
    <property type="term" value="F:methyltransferase activity"/>
    <property type="evidence" value="ECO:0007669"/>
    <property type="project" value="UniProtKB-KW"/>
</dbReference>
<sequence>MARIDNHQSDFEIKRPNLIERQDYKPAWPQEEFMVPLLRRYIEEILFTYCQPVTSNSRVLDVGCGRQPFRINLEKLGYIYSSLDAQQNPESSVNIVCEIDKILPPQVIDLGCFDFIFCTEVLEHVADWDMAFSNFTKLLASGGKLLITCPHFYQLHEEPYDFWRPTPYALKYFGNRFRLKILHQVQAGDAWDVLGTLIANCHPTPLSKSFSNCFLNIIVLMFGHILFKIIASRRLQANVKLNSPLYMSNIILFEKQ</sequence>
<evidence type="ECO:0000313" key="1">
    <source>
        <dbReference type="EMBL" id="QMS89771.1"/>
    </source>
</evidence>
<gene>
    <name evidence="1" type="ORF">HUN01_20090</name>
</gene>
<proteinExistence type="predicted"/>
<dbReference type="InterPro" id="IPR029063">
    <property type="entry name" value="SAM-dependent_MTases_sf"/>
</dbReference>
<dbReference type="EMBL" id="CP054698">
    <property type="protein sequence ID" value="QMS89771.1"/>
    <property type="molecule type" value="Genomic_DNA"/>
</dbReference>
<dbReference type="Pfam" id="PF13489">
    <property type="entry name" value="Methyltransf_23"/>
    <property type="match status" value="1"/>
</dbReference>
<organism evidence="1 2">
    <name type="scientific">Nostoc edaphicum CCNP1411</name>
    <dbReference type="NCBI Taxonomy" id="1472755"/>
    <lineage>
        <taxon>Bacteria</taxon>
        <taxon>Bacillati</taxon>
        <taxon>Cyanobacteriota</taxon>
        <taxon>Cyanophyceae</taxon>
        <taxon>Nostocales</taxon>
        <taxon>Nostocaceae</taxon>
        <taxon>Nostoc</taxon>
    </lineage>
</organism>
<protein>
    <submittedName>
        <fullName evidence="1">Class I SAM-dependent methyltransferase</fullName>
    </submittedName>
</protein>
<dbReference type="Gene3D" id="3.40.50.150">
    <property type="entry name" value="Vaccinia Virus protein VP39"/>
    <property type="match status" value="1"/>
</dbReference>
<accession>A0A7D7LFX7</accession>
<name>A0A7D7LFX7_9NOSO</name>
<dbReference type="CDD" id="cd02440">
    <property type="entry name" value="AdoMet_MTases"/>
    <property type="match status" value="1"/>
</dbReference>
<dbReference type="AlphaFoldDB" id="A0A7D7LFX7"/>
<evidence type="ECO:0000313" key="2">
    <source>
        <dbReference type="Proteomes" id="UP000514713"/>
    </source>
</evidence>
<dbReference type="RefSeq" id="WP_181927677.1">
    <property type="nucleotide sequence ID" value="NZ_CP054698.1"/>
</dbReference>
<keyword evidence="2" id="KW-1185">Reference proteome</keyword>
<reference evidence="2" key="1">
    <citation type="submission" date="2020-06" db="EMBL/GenBank/DDBJ databases">
        <title>Nostoc edaphicum CCNP1411 genome.</title>
        <authorList>
            <person name="Fidor A."/>
            <person name="Grabski M."/>
            <person name="Gawor J."/>
            <person name="Gromadka R."/>
            <person name="Wegrzyn G."/>
            <person name="Mazur-Marzec H."/>
        </authorList>
    </citation>
    <scope>NUCLEOTIDE SEQUENCE [LARGE SCALE GENOMIC DNA]</scope>
    <source>
        <strain evidence="2">CCNP1411</strain>
    </source>
</reference>
<keyword evidence="1" id="KW-0808">Transferase</keyword>
<dbReference type="GO" id="GO:0032259">
    <property type="term" value="P:methylation"/>
    <property type="evidence" value="ECO:0007669"/>
    <property type="project" value="UniProtKB-KW"/>
</dbReference>
<keyword evidence="1" id="KW-0489">Methyltransferase</keyword>
<dbReference type="Proteomes" id="UP000514713">
    <property type="component" value="Chromosome"/>
</dbReference>